<feature type="region of interest" description="Disordered" evidence="2">
    <location>
        <begin position="136"/>
        <end position="157"/>
    </location>
</feature>
<reference evidence="4" key="1">
    <citation type="submission" date="2022-10" db="EMBL/GenBank/DDBJ databases">
        <title>The complete genomes of actinobacterial strains from the NBC collection.</title>
        <authorList>
            <person name="Joergensen T.S."/>
            <person name="Alvarez Arevalo M."/>
            <person name="Sterndorff E.B."/>
            <person name="Faurdal D."/>
            <person name="Vuksanovic O."/>
            <person name="Mourched A.-S."/>
            <person name="Charusanti P."/>
            <person name="Shaw S."/>
            <person name="Blin K."/>
            <person name="Weber T."/>
        </authorList>
    </citation>
    <scope>NUCLEOTIDE SEQUENCE</scope>
    <source>
        <strain evidence="4">NBC_00148</strain>
    </source>
</reference>
<dbReference type="Gene3D" id="3.30.565.10">
    <property type="entry name" value="Histidine kinase-like ATPase, C-terminal domain"/>
    <property type="match status" value="1"/>
</dbReference>
<keyword evidence="1" id="KW-0418">Kinase</keyword>
<dbReference type="GO" id="GO:0005524">
    <property type="term" value="F:ATP binding"/>
    <property type="evidence" value="ECO:0007669"/>
    <property type="project" value="UniProtKB-KW"/>
</dbReference>
<feature type="region of interest" description="Disordered" evidence="2">
    <location>
        <begin position="1"/>
        <end position="31"/>
    </location>
</feature>
<evidence type="ECO:0000313" key="4">
    <source>
        <dbReference type="EMBL" id="WTQ77498.1"/>
    </source>
</evidence>
<keyword evidence="4" id="KW-0067">ATP-binding</keyword>
<feature type="compositionally biased region" description="Pro residues" evidence="2">
    <location>
        <begin position="1"/>
        <end position="12"/>
    </location>
</feature>
<proteinExistence type="predicted"/>
<evidence type="ECO:0000256" key="1">
    <source>
        <dbReference type="ARBA" id="ARBA00022527"/>
    </source>
</evidence>
<name>A0AAU1M141_9ACTN</name>
<dbReference type="InterPro" id="IPR003594">
    <property type="entry name" value="HATPase_dom"/>
</dbReference>
<feature type="domain" description="Histidine kinase/HSP90-like ATPase" evidence="3">
    <location>
        <begin position="23"/>
        <end position="136"/>
    </location>
</feature>
<feature type="compositionally biased region" description="Low complexity" evidence="2">
    <location>
        <begin position="13"/>
        <end position="22"/>
    </location>
</feature>
<dbReference type="SUPFAM" id="SSF55874">
    <property type="entry name" value="ATPase domain of HSP90 chaperone/DNA topoisomerase II/histidine kinase"/>
    <property type="match status" value="1"/>
</dbReference>
<dbReference type="Pfam" id="PF13581">
    <property type="entry name" value="HATPase_c_2"/>
    <property type="match status" value="1"/>
</dbReference>
<dbReference type="InterPro" id="IPR036890">
    <property type="entry name" value="HATPase_C_sf"/>
</dbReference>
<keyword evidence="1" id="KW-0808">Transferase</keyword>
<dbReference type="GO" id="GO:0004674">
    <property type="term" value="F:protein serine/threonine kinase activity"/>
    <property type="evidence" value="ECO:0007669"/>
    <property type="project" value="UniProtKB-KW"/>
</dbReference>
<gene>
    <name evidence="4" type="ORF">OG222_32135</name>
</gene>
<sequence>MTTTTAPPPLTPGPLGTETVPLPSGPEAPSHARRATVAFLRRTLPALTPDRHDDVLLIVSELVTNAVRHARGPSALTLTTTAGTLDIAVADCSCVPPSPRAPDLTDGTGGMGLHIAEDLGARVFTEPVPGGKCVHAAFDDRSPTGPVRTGRGTSPST</sequence>
<dbReference type="EMBL" id="CP108169">
    <property type="protein sequence ID" value="WTQ77498.1"/>
    <property type="molecule type" value="Genomic_DNA"/>
</dbReference>
<evidence type="ECO:0000256" key="2">
    <source>
        <dbReference type="SAM" id="MobiDB-lite"/>
    </source>
</evidence>
<evidence type="ECO:0000259" key="3">
    <source>
        <dbReference type="Pfam" id="PF13581"/>
    </source>
</evidence>
<dbReference type="PANTHER" id="PTHR35526">
    <property type="entry name" value="ANTI-SIGMA-F FACTOR RSBW-RELATED"/>
    <property type="match status" value="1"/>
</dbReference>
<keyword evidence="4" id="KW-0547">Nucleotide-binding</keyword>
<accession>A0AAU1M141</accession>
<dbReference type="AlphaFoldDB" id="A0AAU1M141"/>
<keyword evidence="1" id="KW-0723">Serine/threonine-protein kinase</keyword>
<organism evidence="4">
    <name type="scientific">Streptomyces sp. NBC_00148</name>
    <dbReference type="NCBI Taxonomy" id="2903626"/>
    <lineage>
        <taxon>Bacteria</taxon>
        <taxon>Bacillati</taxon>
        <taxon>Actinomycetota</taxon>
        <taxon>Actinomycetes</taxon>
        <taxon>Kitasatosporales</taxon>
        <taxon>Streptomycetaceae</taxon>
        <taxon>Streptomyces</taxon>
    </lineage>
</organism>
<dbReference type="InterPro" id="IPR050267">
    <property type="entry name" value="Anti-sigma-factor_SerPK"/>
</dbReference>
<dbReference type="PANTHER" id="PTHR35526:SF3">
    <property type="entry name" value="ANTI-SIGMA-F FACTOR RSBW"/>
    <property type="match status" value="1"/>
</dbReference>
<dbReference type="CDD" id="cd16936">
    <property type="entry name" value="HATPase_RsbW-like"/>
    <property type="match status" value="1"/>
</dbReference>
<protein>
    <submittedName>
        <fullName evidence="4">ATP-binding protein</fullName>
    </submittedName>
</protein>